<name>A0A087A7B5_9BIFI</name>
<evidence type="ECO:0000313" key="3">
    <source>
        <dbReference type="EMBL" id="KFI54665.1"/>
    </source>
</evidence>
<dbReference type="EMBL" id="JGYS01000007">
    <property type="protein sequence ID" value="KFI54665.1"/>
    <property type="molecule type" value="Genomic_DNA"/>
</dbReference>
<dbReference type="STRING" id="1437609.BCAL_0924"/>
<dbReference type="Proteomes" id="UP000029072">
    <property type="component" value="Unassembled WGS sequence"/>
</dbReference>
<keyword evidence="2" id="KW-0812">Transmembrane</keyword>
<feature type="region of interest" description="Disordered" evidence="1">
    <location>
        <begin position="1"/>
        <end position="59"/>
    </location>
</feature>
<dbReference type="Pfam" id="PF13196">
    <property type="entry name" value="DUF4012"/>
    <property type="match status" value="1"/>
</dbReference>
<feature type="transmembrane region" description="Helical" evidence="2">
    <location>
        <begin position="102"/>
        <end position="122"/>
    </location>
</feature>
<dbReference type="eggNOG" id="COG2976">
    <property type="taxonomic scope" value="Bacteria"/>
</dbReference>
<sequence length="675" mass="73707">MNAQHNHGGNEGAEVGKDDSRSPLNPPHPPESPKPPESTTSHASEPEFGPEPELEASPKVYMPHVDQKVIEQERQEAERHKHRRRMSREHIKRIKRRKRIRNILIAVAVVLLALAGMAAWFATSATKAKSEIEAAVQSASGIQKQVSSGDTASAKTSINAFAAHIDAAYAQTRQPVWRLAEFMPYYGSDVKAARDVVSILEDVSVNALPKLADSAAALDFDKIGIKDGTIQLGDMNAVVQNLDAANQVISDANVRLNNISGTHIPQLTEALNTGKTKFKELADLTDMVARMADIMPAMFDLDQTGQTNATPRTYLVLAQNNAELRATGGIPTSWSTLTIDRGKLSMGTFDTPPRAGLYSESEAQSVLTPDERNLFSTKMATDYQDINFTPDFPRSAALASAIWQRAGRGNVDGVISVDPVLLQRLLTIAGPVTLTDGTALNGDNAAQVILNQTYIDKSSSEEQDAFFTMAAGQVFDHVLHNLNGHNRELVTTMREAVTDGHVYIWSAHEEEQEKIQDTAISGALASNPAKPVVGVYFNDGTMGKMDWYLKREVTSTYDKTYPNGAKQYTIHIRLTNTADAAQVNAAPDLLRGYDANHQPRHGEIETVMYIYTPDEGRLVDWDPQFDQIATHDTLTLGAKTITLQPGESFEATVHVLASPKAGSNALVLRQTPLVD</sequence>
<protein>
    <recommendedName>
        <fullName evidence="5">DUF4012 domain-containing protein</fullName>
    </recommendedName>
</protein>
<evidence type="ECO:0000256" key="1">
    <source>
        <dbReference type="SAM" id="MobiDB-lite"/>
    </source>
</evidence>
<accession>A0A087A7B5</accession>
<keyword evidence="2" id="KW-0472">Membrane</keyword>
<comment type="caution">
    <text evidence="3">The sequence shown here is derived from an EMBL/GenBank/DDBJ whole genome shotgun (WGS) entry which is preliminary data.</text>
</comment>
<evidence type="ECO:0008006" key="5">
    <source>
        <dbReference type="Google" id="ProtNLM"/>
    </source>
</evidence>
<proteinExistence type="predicted"/>
<organism evidence="3 4">
    <name type="scientific">Bifidobacterium callitrichos DSM 23973</name>
    <dbReference type="NCBI Taxonomy" id="1437609"/>
    <lineage>
        <taxon>Bacteria</taxon>
        <taxon>Bacillati</taxon>
        <taxon>Actinomycetota</taxon>
        <taxon>Actinomycetes</taxon>
        <taxon>Bifidobacteriales</taxon>
        <taxon>Bifidobacteriaceae</taxon>
        <taxon>Bifidobacterium</taxon>
    </lineage>
</organism>
<feature type="compositionally biased region" description="Pro residues" evidence="1">
    <location>
        <begin position="24"/>
        <end position="36"/>
    </location>
</feature>
<dbReference type="AlphaFoldDB" id="A0A087A7B5"/>
<evidence type="ECO:0000256" key="2">
    <source>
        <dbReference type="SAM" id="Phobius"/>
    </source>
</evidence>
<evidence type="ECO:0000313" key="4">
    <source>
        <dbReference type="Proteomes" id="UP000029072"/>
    </source>
</evidence>
<gene>
    <name evidence="3" type="ORF">BCAL_0924</name>
</gene>
<dbReference type="InterPro" id="IPR025101">
    <property type="entry name" value="DUF4012"/>
</dbReference>
<reference evidence="3 4" key="1">
    <citation type="submission" date="2014-03" db="EMBL/GenBank/DDBJ databases">
        <title>Genomics of Bifidobacteria.</title>
        <authorList>
            <person name="Ventura M."/>
            <person name="Milani C."/>
            <person name="Lugli G.A."/>
        </authorList>
    </citation>
    <scope>NUCLEOTIDE SEQUENCE [LARGE SCALE GENOMIC DNA]</scope>
    <source>
        <strain evidence="3 4">DSM 23973</strain>
    </source>
</reference>
<keyword evidence="2" id="KW-1133">Transmembrane helix</keyword>